<reference evidence="1" key="1">
    <citation type="submission" date="2023-03" db="EMBL/GenBank/DDBJ databases">
        <title>Massive genome expansion in bonnet fungi (Mycena s.s.) driven by repeated elements and novel gene families across ecological guilds.</title>
        <authorList>
            <consortium name="Lawrence Berkeley National Laboratory"/>
            <person name="Harder C.B."/>
            <person name="Miyauchi S."/>
            <person name="Viragh M."/>
            <person name="Kuo A."/>
            <person name="Thoen E."/>
            <person name="Andreopoulos B."/>
            <person name="Lu D."/>
            <person name="Skrede I."/>
            <person name="Drula E."/>
            <person name="Henrissat B."/>
            <person name="Morin E."/>
            <person name="Kohler A."/>
            <person name="Barry K."/>
            <person name="LaButti K."/>
            <person name="Morin E."/>
            <person name="Salamov A."/>
            <person name="Lipzen A."/>
            <person name="Mereny Z."/>
            <person name="Hegedus B."/>
            <person name="Baldrian P."/>
            <person name="Stursova M."/>
            <person name="Weitz H."/>
            <person name="Taylor A."/>
            <person name="Grigoriev I.V."/>
            <person name="Nagy L.G."/>
            <person name="Martin F."/>
            <person name="Kauserud H."/>
        </authorList>
    </citation>
    <scope>NUCLEOTIDE SEQUENCE</scope>
    <source>
        <strain evidence="1">CBHHK182m</strain>
    </source>
</reference>
<evidence type="ECO:0000313" key="2">
    <source>
        <dbReference type="Proteomes" id="UP001215598"/>
    </source>
</evidence>
<protein>
    <recommendedName>
        <fullName evidence="3">MYND-type domain-containing protein</fullName>
    </recommendedName>
</protein>
<sequence>MSKKKGNLDPAFARFINPSNGARINLFTTKTDKGEADACRTCGITAKGLKAQTPSSVLMCCNVCRKNGVRVLYCSKDCQKVDYKQGKPPSRPPHKASCGKTRVDPAFGEEALKVVHSALDTDALRLYTTTPTTALQAQVDFLGRNPEAHYGFARENGKYIPHQIQGQGGVLFLQMRKEALEERNLASIAVMERLLLFSIYPTDVYKGGDYVWQLEREYEVDLDECHRLLVESKRHQDLVNAWFEWVRPRIRDDDPTRGVRFQMPWYSLLGRQGEFIHPKLLPLIKEIMES</sequence>
<evidence type="ECO:0000313" key="1">
    <source>
        <dbReference type="EMBL" id="KAJ7769528.1"/>
    </source>
</evidence>
<dbReference type="EMBL" id="JARKIB010000018">
    <property type="protein sequence ID" value="KAJ7769528.1"/>
    <property type="molecule type" value="Genomic_DNA"/>
</dbReference>
<evidence type="ECO:0008006" key="3">
    <source>
        <dbReference type="Google" id="ProtNLM"/>
    </source>
</evidence>
<organism evidence="1 2">
    <name type="scientific">Mycena metata</name>
    <dbReference type="NCBI Taxonomy" id="1033252"/>
    <lineage>
        <taxon>Eukaryota</taxon>
        <taxon>Fungi</taxon>
        <taxon>Dikarya</taxon>
        <taxon>Basidiomycota</taxon>
        <taxon>Agaricomycotina</taxon>
        <taxon>Agaricomycetes</taxon>
        <taxon>Agaricomycetidae</taxon>
        <taxon>Agaricales</taxon>
        <taxon>Marasmiineae</taxon>
        <taxon>Mycenaceae</taxon>
        <taxon>Mycena</taxon>
    </lineage>
</organism>
<comment type="caution">
    <text evidence="1">The sequence shown here is derived from an EMBL/GenBank/DDBJ whole genome shotgun (WGS) entry which is preliminary data.</text>
</comment>
<dbReference type="Proteomes" id="UP001215598">
    <property type="component" value="Unassembled WGS sequence"/>
</dbReference>
<accession>A0AAD7JS14</accession>
<dbReference type="AlphaFoldDB" id="A0AAD7JS14"/>
<dbReference type="Gene3D" id="6.10.140.2220">
    <property type="match status" value="1"/>
</dbReference>
<gene>
    <name evidence="1" type="ORF">B0H16DRAFT_1518122</name>
</gene>
<name>A0AAD7JS14_9AGAR</name>
<keyword evidence="2" id="KW-1185">Reference proteome</keyword>
<proteinExistence type="predicted"/>